<dbReference type="EMBL" id="JAIQZJ010000001">
    <property type="protein sequence ID" value="MBZ5737159.1"/>
    <property type="molecule type" value="Genomic_DNA"/>
</dbReference>
<feature type="domain" description="Bacterial bifunctional deaminase-reductase C-terminal" evidence="1">
    <location>
        <begin position="106"/>
        <end position="167"/>
    </location>
</feature>
<dbReference type="Proteomes" id="UP000780875">
    <property type="component" value="Unassembled WGS sequence"/>
</dbReference>
<organism evidence="2 3">
    <name type="scientific">Nocardioides mangrovi</name>
    <dbReference type="NCBI Taxonomy" id="2874580"/>
    <lineage>
        <taxon>Bacteria</taxon>
        <taxon>Bacillati</taxon>
        <taxon>Actinomycetota</taxon>
        <taxon>Actinomycetes</taxon>
        <taxon>Propionibacteriales</taxon>
        <taxon>Nocardioidaceae</taxon>
        <taxon>Nocardioides</taxon>
    </lineage>
</organism>
<dbReference type="Pfam" id="PF01872">
    <property type="entry name" value="RibD_C"/>
    <property type="match status" value="1"/>
</dbReference>
<dbReference type="InterPro" id="IPR050765">
    <property type="entry name" value="Riboflavin_Biosynth_HTPR"/>
</dbReference>
<evidence type="ECO:0000313" key="2">
    <source>
        <dbReference type="EMBL" id="MBZ5737159.1"/>
    </source>
</evidence>
<evidence type="ECO:0000259" key="1">
    <source>
        <dbReference type="Pfam" id="PF01872"/>
    </source>
</evidence>
<sequence>MPGIVWLRLAMSLDGFIADDDGGYGWIQPVPSPDLDTEHQIPFDDFLDEIDVVVMGRRCYDEGAHRDYGPLGKEVLVGTSRPPEPVAGEEHVVFSTDPVADTLVRRTAGERCLLFGGGLLVASFLEARAVDRFTVNVVPVLLGSGRPLFGGHYDPLELRLIDYTVGDSQVRMVYEHRARR</sequence>
<dbReference type="InterPro" id="IPR024072">
    <property type="entry name" value="DHFR-like_dom_sf"/>
</dbReference>
<dbReference type="PANTHER" id="PTHR38011">
    <property type="entry name" value="DIHYDROFOLATE REDUCTASE FAMILY PROTEIN (AFU_ORTHOLOGUE AFUA_8G06820)"/>
    <property type="match status" value="1"/>
</dbReference>
<dbReference type="InterPro" id="IPR002734">
    <property type="entry name" value="RibDG_C"/>
</dbReference>
<dbReference type="Gene3D" id="3.40.430.10">
    <property type="entry name" value="Dihydrofolate Reductase, subunit A"/>
    <property type="match status" value="1"/>
</dbReference>
<protein>
    <submittedName>
        <fullName evidence="2">Dihydrofolate reductase family protein</fullName>
    </submittedName>
</protein>
<comment type="caution">
    <text evidence="2">The sequence shown here is derived from an EMBL/GenBank/DDBJ whole genome shotgun (WGS) entry which is preliminary data.</text>
</comment>
<dbReference type="PANTHER" id="PTHR38011:SF11">
    <property type="entry name" value="2,5-DIAMINO-6-RIBOSYLAMINO-4(3H)-PYRIMIDINONE 5'-PHOSPHATE REDUCTASE"/>
    <property type="match status" value="1"/>
</dbReference>
<proteinExistence type="predicted"/>
<keyword evidence="3" id="KW-1185">Reference proteome</keyword>
<name>A0ABS7U8F2_9ACTN</name>
<dbReference type="SUPFAM" id="SSF53597">
    <property type="entry name" value="Dihydrofolate reductase-like"/>
    <property type="match status" value="1"/>
</dbReference>
<accession>A0ABS7U8F2</accession>
<evidence type="ECO:0000313" key="3">
    <source>
        <dbReference type="Proteomes" id="UP000780875"/>
    </source>
</evidence>
<dbReference type="RefSeq" id="WP_224121519.1">
    <property type="nucleotide sequence ID" value="NZ_JAIQZJ010000001.1"/>
</dbReference>
<reference evidence="2 3" key="1">
    <citation type="submission" date="2021-09" db="EMBL/GenBank/DDBJ databases">
        <title>Whole genome sequence of Nocardioides sp. GBK3QG-3.</title>
        <authorList>
            <person name="Tuo L."/>
        </authorList>
    </citation>
    <scope>NUCLEOTIDE SEQUENCE [LARGE SCALE GENOMIC DNA]</scope>
    <source>
        <strain evidence="2 3">GBK3QG-3</strain>
    </source>
</reference>
<gene>
    <name evidence="2" type="ORF">K8U61_03210</name>
</gene>